<dbReference type="EMBL" id="AP022595">
    <property type="protein sequence ID" value="BBY57669.1"/>
    <property type="molecule type" value="Genomic_DNA"/>
</dbReference>
<proteinExistence type="predicted"/>
<dbReference type="Proteomes" id="UP000466445">
    <property type="component" value="Chromosome"/>
</dbReference>
<dbReference type="InterPro" id="IPR014746">
    <property type="entry name" value="Gln_synth/guanido_kin_cat_dom"/>
</dbReference>
<dbReference type="InterPro" id="IPR006336">
    <property type="entry name" value="GCS2"/>
</dbReference>
<evidence type="ECO:0000313" key="3">
    <source>
        <dbReference type="Proteomes" id="UP000466445"/>
    </source>
</evidence>
<keyword evidence="3" id="KW-1185">Reference proteome</keyword>
<gene>
    <name evidence="2" type="ORF">MSAR_08050</name>
</gene>
<dbReference type="GO" id="GO:0042398">
    <property type="term" value="P:modified amino acid biosynthetic process"/>
    <property type="evidence" value="ECO:0007669"/>
    <property type="project" value="InterPro"/>
</dbReference>
<dbReference type="SUPFAM" id="SSF55931">
    <property type="entry name" value="Glutamine synthetase/guanido kinase"/>
    <property type="match status" value="1"/>
</dbReference>
<dbReference type="Gene3D" id="3.30.590.20">
    <property type="match status" value="1"/>
</dbReference>
<protein>
    <recommendedName>
        <fullName evidence="4">Carboxylate--amine ligase</fullName>
    </recommendedName>
</protein>
<accession>A0A7I7SN63</accession>
<name>A0A7I7SN63_9MYCO</name>
<dbReference type="GO" id="GO:0004357">
    <property type="term" value="F:glutamate-cysteine ligase activity"/>
    <property type="evidence" value="ECO:0007669"/>
    <property type="project" value="UniProtKB-EC"/>
</dbReference>
<evidence type="ECO:0000313" key="2">
    <source>
        <dbReference type="EMBL" id="BBY57669.1"/>
    </source>
</evidence>
<evidence type="ECO:0008006" key="4">
    <source>
        <dbReference type="Google" id="ProtNLM"/>
    </source>
</evidence>
<organism evidence="2 3">
    <name type="scientific">Mycolicibacterium sarraceniae</name>
    <dbReference type="NCBI Taxonomy" id="1534348"/>
    <lineage>
        <taxon>Bacteria</taxon>
        <taxon>Bacillati</taxon>
        <taxon>Actinomycetota</taxon>
        <taxon>Actinomycetes</taxon>
        <taxon>Mycobacteriales</taxon>
        <taxon>Mycobacteriaceae</taxon>
        <taxon>Mycolicibacterium</taxon>
    </lineage>
</organism>
<dbReference type="AlphaFoldDB" id="A0A7I7SN63"/>
<sequence>MNTPSVGVEEEFLLVAPSTGEPIARNADVARYAAAAGVDLQLELTTCQVETVTEVAQTSSELRQQITQLRLVAAESAEKAGA</sequence>
<dbReference type="Pfam" id="PF04107">
    <property type="entry name" value="GCS2"/>
    <property type="match status" value="1"/>
</dbReference>
<comment type="catalytic activity">
    <reaction evidence="1">
        <text>L-cysteine + L-glutamate + ATP = gamma-L-glutamyl-L-cysteine + ADP + phosphate + H(+)</text>
        <dbReference type="Rhea" id="RHEA:13285"/>
        <dbReference type="ChEBI" id="CHEBI:15378"/>
        <dbReference type="ChEBI" id="CHEBI:29985"/>
        <dbReference type="ChEBI" id="CHEBI:30616"/>
        <dbReference type="ChEBI" id="CHEBI:35235"/>
        <dbReference type="ChEBI" id="CHEBI:43474"/>
        <dbReference type="ChEBI" id="CHEBI:58173"/>
        <dbReference type="ChEBI" id="CHEBI:456216"/>
        <dbReference type="EC" id="6.3.2.2"/>
    </reaction>
</comment>
<dbReference type="KEGG" id="msar:MSAR_08050"/>
<reference evidence="2 3" key="1">
    <citation type="journal article" date="2019" name="Emerg. Microbes Infect.">
        <title>Comprehensive subspecies identification of 175 nontuberculous mycobacteria species based on 7547 genomic profiles.</title>
        <authorList>
            <person name="Matsumoto Y."/>
            <person name="Kinjo T."/>
            <person name="Motooka D."/>
            <person name="Nabeya D."/>
            <person name="Jung N."/>
            <person name="Uechi K."/>
            <person name="Horii T."/>
            <person name="Iida T."/>
            <person name="Fujita J."/>
            <person name="Nakamura S."/>
        </authorList>
    </citation>
    <scope>NUCLEOTIDE SEQUENCE [LARGE SCALE GENOMIC DNA]</scope>
    <source>
        <strain evidence="2 3">JCM 30395</strain>
    </source>
</reference>
<evidence type="ECO:0000256" key="1">
    <source>
        <dbReference type="ARBA" id="ARBA00048819"/>
    </source>
</evidence>